<dbReference type="PROSITE" id="PS00018">
    <property type="entry name" value="EF_HAND_1"/>
    <property type="match status" value="1"/>
</dbReference>
<keyword evidence="3" id="KW-0472">Membrane</keyword>
<dbReference type="CDD" id="cd00051">
    <property type="entry name" value="EFh"/>
    <property type="match status" value="1"/>
</dbReference>
<dbReference type="InterPro" id="IPR018247">
    <property type="entry name" value="EF_Hand_1_Ca_BS"/>
</dbReference>
<feature type="compositionally biased region" description="Basic and acidic residues" evidence="2">
    <location>
        <begin position="888"/>
        <end position="901"/>
    </location>
</feature>
<accession>A0A1Q9DL15</accession>
<dbReference type="Proteomes" id="UP000186817">
    <property type="component" value="Unassembled WGS sequence"/>
</dbReference>
<keyword evidence="6" id="KW-1185">Reference proteome</keyword>
<feature type="transmembrane region" description="Helical" evidence="3">
    <location>
        <begin position="720"/>
        <end position="745"/>
    </location>
</feature>
<feature type="domain" description="EF-hand" evidence="4">
    <location>
        <begin position="1073"/>
        <end position="1108"/>
    </location>
</feature>
<evidence type="ECO:0000313" key="5">
    <source>
        <dbReference type="EMBL" id="OLP95876.1"/>
    </source>
</evidence>
<gene>
    <name evidence="5" type="primary">Troponin C</name>
    <name evidence="5" type="ORF">AK812_SmicGene21950</name>
</gene>
<dbReference type="InterPro" id="IPR002048">
    <property type="entry name" value="EF_hand_dom"/>
</dbReference>
<feature type="region of interest" description="Disordered" evidence="2">
    <location>
        <begin position="435"/>
        <end position="459"/>
    </location>
</feature>
<name>A0A1Q9DL15_SYMMI</name>
<keyword evidence="3" id="KW-0812">Transmembrane</keyword>
<dbReference type="GO" id="GO:0005509">
    <property type="term" value="F:calcium ion binding"/>
    <property type="evidence" value="ECO:0007669"/>
    <property type="project" value="InterPro"/>
</dbReference>
<dbReference type="PROSITE" id="PS50222">
    <property type="entry name" value="EF_HAND_2"/>
    <property type="match status" value="3"/>
</dbReference>
<evidence type="ECO:0000256" key="1">
    <source>
        <dbReference type="ARBA" id="ARBA00022837"/>
    </source>
</evidence>
<protein>
    <submittedName>
        <fullName evidence="5">Troponin C</fullName>
    </submittedName>
</protein>
<proteinExistence type="predicted"/>
<feature type="region of interest" description="Disordered" evidence="2">
    <location>
        <begin position="527"/>
        <end position="549"/>
    </location>
</feature>
<evidence type="ECO:0000256" key="3">
    <source>
        <dbReference type="SAM" id="Phobius"/>
    </source>
</evidence>
<feature type="compositionally biased region" description="Polar residues" evidence="2">
    <location>
        <begin position="537"/>
        <end position="549"/>
    </location>
</feature>
<feature type="region of interest" description="Disordered" evidence="2">
    <location>
        <begin position="878"/>
        <end position="901"/>
    </location>
</feature>
<evidence type="ECO:0000256" key="2">
    <source>
        <dbReference type="SAM" id="MobiDB-lite"/>
    </source>
</evidence>
<dbReference type="EMBL" id="LSRX01000487">
    <property type="protein sequence ID" value="OLP95876.1"/>
    <property type="molecule type" value="Genomic_DNA"/>
</dbReference>
<dbReference type="AlphaFoldDB" id="A0A1Q9DL15"/>
<feature type="compositionally biased region" description="Basic and acidic residues" evidence="2">
    <location>
        <begin position="398"/>
        <end position="408"/>
    </location>
</feature>
<dbReference type="Pfam" id="PF13499">
    <property type="entry name" value="EF-hand_7"/>
    <property type="match status" value="1"/>
</dbReference>
<dbReference type="Gene3D" id="1.10.238.10">
    <property type="entry name" value="EF-hand"/>
    <property type="match status" value="1"/>
</dbReference>
<feature type="transmembrane region" description="Helical" evidence="3">
    <location>
        <begin position="766"/>
        <end position="792"/>
    </location>
</feature>
<feature type="domain" description="EF-hand" evidence="4">
    <location>
        <begin position="973"/>
        <end position="1008"/>
    </location>
</feature>
<sequence>MILTSISTQANKISMNIETNPKRDMQNWALPIFRFRGMGHPTRWITALTHVGFQEEERVKASKSNKSPPTSSPGSPPSFDEDYLFVTAVVSASTGAQHRNRSAACAKMLERAGWRCPCHFFMFHNALQVVLTAKGSSEKAVNAKLGEMRTNHIVHRHADQKEALGPHTQLRKRTVIPEVSSSIPLDEREWWAKEQAIEKHRKEVFKWLRGRSGAPTYNLYWNYWNDSPVSMSPLEGDAMSMLGLAATLLGPHLDLKRMAVDLLCALIARFKGVWDGHGGERVIAARKLRSVSSAGKRRCQLVLHAKPPTPQHEDLSAVAKSNLHSANTANLWSDWVGNERPEAFDSRPRAPLHYDLGGNSRHSSRNMEGIEGSLLPLHSELKLEDAISVLKFRQTLREESEEFPRPRSVDPASAAVASMPSEELSGLLEDSWRSMESRRPFTTPGASRPHGLSRSNTCNSSFSISGSDVLRPKSIIVDEPIPSRLVNMLKQASDFERQSREKSSASRRSLFTQSCGSLRSKASLSSSRLGRARSLRQQTSHVLESRMASKSLNSPVAPASFRKASANCDHIPTLSRACIMASVAAPPLLFRPAILSVGPVFERRKAVAVSESARPRHGFQLLSGYLLSQTLWRRWRRQESRPAVCVAASKLSILEAGSRLQQSARQLIKKNGQGIVFSYPLCFGLNACICLALGGTSYVWTRRCRPLVLCPFHVDTKLFGYFTAIYLSYGTLCYPLQLGAAVALAPRFSRSFRRLKSRMGLNWFVAGAWLLTLIAASLTAVMAGIVFALALWPGSAYMFLMAQDRGRRPPGPRHGWPRTIGAGRLPEIKGCISDTEKQKVKELPKSSANTRPKKHSGPQDVSLEAACAFWNIATPAEERRAQQARRNTSKDSQKGAKYSGEDAVSRVLNAGPGAPELARAVGLPVQVAKEAASLFRRFGNIPSKGSLFQGKLQMSRLPDVLVALCDVTEISEISKEFVDWALKAADRDSSSTMDVQEFAIWYSSFCFAEEVTVKPEVRETRELARQMGLEIGQIEQFKVAFDRYDEDGSGEIEFEEFSNMVQELLKIPHGQELPHDRLMTMWRSADMQQKGCLDFREFCFFYFRMGATGQGSDPIADYYRNVRHVPVAP</sequence>
<evidence type="ECO:0000259" key="4">
    <source>
        <dbReference type="PROSITE" id="PS50222"/>
    </source>
</evidence>
<keyword evidence="3" id="KW-1133">Transmembrane helix</keyword>
<dbReference type="SMART" id="SM00054">
    <property type="entry name" value="EFh"/>
    <property type="match status" value="3"/>
</dbReference>
<feature type="region of interest" description="Disordered" evidence="2">
    <location>
        <begin position="836"/>
        <end position="858"/>
    </location>
</feature>
<dbReference type="OrthoDB" id="436634at2759"/>
<dbReference type="SUPFAM" id="SSF47473">
    <property type="entry name" value="EF-hand"/>
    <property type="match status" value="1"/>
</dbReference>
<dbReference type="InterPro" id="IPR011992">
    <property type="entry name" value="EF-hand-dom_pair"/>
</dbReference>
<reference evidence="5 6" key="1">
    <citation type="submission" date="2016-02" db="EMBL/GenBank/DDBJ databases">
        <title>Genome analysis of coral dinoflagellate symbionts highlights evolutionary adaptations to a symbiotic lifestyle.</title>
        <authorList>
            <person name="Aranda M."/>
            <person name="Li Y."/>
            <person name="Liew Y.J."/>
            <person name="Baumgarten S."/>
            <person name="Simakov O."/>
            <person name="Wilson M."/>
            <person name="Piel J."/>
            <person name="Ashoor H."/>
            <person name="Bougouffa S."/>
            <person name="Bajic V.B."/>
            <person name="Ryu T."/>
            <person name="Ravasi T."/>
            <person name="Bayer T."/>
            <person name="Micklem G."/>
            <person name="Kim H."/>
            <person name="Bhak J."/>
            <person name="Lajeunesse T.C."/>
            <person name="Voolstra C.R."/>
        </authorList>
    </citation>
    <scope>NUCLEOTIDE SEQUENCE [LARGE SCALE GENOMIC DNA]</scope>
    <source>
        <strain evidence="5 6">CCMP2467</strain>
    </source>
</reference>
<keyword evidence="1" id="KW-0106">Calcium</keyword>
<feature type="domain" description="EF-hand" evidence="4">
    <location>
        <begin position="1032"/>
        <end position="1067"/>
    </location>
</feature>
<feature type="region of interest" description="Disordered" evidence="2">
    <location>
        <begin position="56"/>
        <end position="78"/>
    </location>
</feature>
<evidence type="ECO:0000313" key="6">
    <source>
        <dbReference type="Proteomes" id="UP000186817"/>
    </source>
</evidence>
<organism evidence="5 6">
    <name type="scientific">Symbiodinium microadriaticum</name>
    <name type="common">Dinoflagellate</name>
    <name type="synonym">Zooxanthella microadriatica</name>
    <dbReference type="NCBI Taxonomy" id="2951"/>
    <lineage>
        <taxon>Eukaryota</taxon>
        <taxon>Sar</taxon>
        <taxon>Alveolata</taxon>
        <taxon>Dinophyceae</taxon>
        <taxon>Suessiales</taxon>
        <taxon>Symbiodiniaceae</taxon>
        <taxon>Symbiodinium</taxon>
    </lineage>
</organism>
<comment type="caution">
    <text evidence="5">The sequence shown here is derived from an EMBL/GenBank/DDBJ whole genome shotgun (WGS) entry which is preliminary data.</text>
</comment>
<feature type="region of interest" description="Disordered" evidence="2">
    <location>
        <begin position="398"/>
        <end position="421"/>
    </location>
</feature>